<evidence type="ECO:0000256" key="1">
    <source>
        <dbReference type="ARBA" id="ARBA00022490"/>
    </source>
</evidence>
<reference evidence="2 3" key="1">
    <citation type="submission" date="2022-10" db="EMBL/GenBank/DDBJ databases">
        <title>Weissella fermenti sp. nov., isolated from fermented cabbage.</title>
        <authorList>
            <person name="Lee J.K."/>
            <person name="Baek J.H."/>
            <person name="Choi D.G."/>
            <person name="Kim J.M."/>
            <person name="Jeon C.O."/>
        </authorList>
    </citation>
    <scope>NUCLEOTIDE SEQUENCE [LARGE SCALE GENOMIC DNA]</scope>
    <source>
        <strain evidence="2 3">KACC 18534</strain>
    </source>
</reference>
<name>A0ABT3E4N5_9LACO</name>
<comment type="caution">
    <text evidence="2">The sequence shown here is derived from an EMBL/GenBank/DDBJ whole genome shotgun (WGS) entry which is preliminary data.</text>
</comment>
<sequence>MSFEKTNRRSLIVYLKNVRQARQLRRFGIVNYVSEKMNYATIYMDEKDIASKKALIERLGFVDHVVESEWPNVDTTVGGESDGIDFTVVADEELALEPAEDEDL</sequence>
<keyword evidence="1" id="KW-0963">Cytoplasm</keyword>
<accession>A0ABT3E4N5</accession>
<evidence type="ECO:0000313" key="3">
    <source>
        <dbReference type="Proteomes" id="UP001526225"/>
    </source>
</evidence>
<dbReference type="InterPro" id="IPR016979">
    <property type="entry name" value="DUF2129"/>
</dbReference>
<dbReference type="Proteomes" id="UP001526225">
    <property type="component" value="Unassembled WGS sequence"/>
</dbReference>
<dbReference type="EMBL" id="JAOZFE010000001">
    <property type="protein sequence ID" value="MCW0952873.1"/>
    <property type="molecule type" value="Genomic_DNA"/>
</dbReference>
<evidence type="ECO:0000313" key="2">
    <source>
        <dbReference type="EMBL" id="MCW0952873.1"/>
    </source>
</evidence>
<proteinExistence type="predicted"/>
<dbReference type="Pfam" id="PF09902">
    <property type="entry name" value="DUF2129"/>
    <property type="match status" value="1"/>
</dbReference>
<protein>
    <submittedName>
        <fullName evidence="2">YlbG family protein</fullName>
    </submittedName>
</protein>
<gene>
    <name evidence="2" type="ORF">OIT44_02160</name>
</gene>
<keyword evidence="3" id="KW-1185">Reference proteome</keyword>
<organism evidence="2 3">
    <name type="scientific">Weissella ceti</name>
    <dbReference type="NCBI Taxonomy" id="759620"/>
    <lineage>
        <taxon>Bacteria</taxon>
        <taxon>Bacillati</taxon>
        <taxon>Bacillota</taxon>
        <taxon>Bacilli</taxon>
        <taxon>Lactobacillales</taxon>
        <taxon>Lactobacillaceae</taxon>
        <taxon>Weissella</taxon>
    </lineage>
</organism>
<dbReference type="RefSeq" id="WP_213409472.1">
    <property type="nucleotide sequence ID" value="NZ_CP074441.1"/>
</dbReference>